<evidence type="ECO:0000256" key="1">
    <source>
        <dbReference type="ARBA" id="ARBA00001933"/>
    </source>
</evidence>
<evidence type="ECO:0000313" key="7">
    <source>
        <dbReference type="EMBL" id="KEF57881.1"/>
    </source>
</evidence>
<sequence length="374" mass="40403">MAGGPWNKGGSAHLAEAAADVAFDFRSDVVTVPTESMLRAVWHTTYKDDVHREDATTESFQRDMAAMTGHEAGLFVLSGTMGNGLALRSLLSQPPYAILVDARSNVLNWETGHVASSTGALVQPVEARRNGKYLTLEDILDHVVLDESVTSCPTRVIALENTLHGMIMPLIEVRRIASFAREHGVKLHLDGARLFDASVAGAGSLADYCREFDTVSLCFSKGLGAPVGSMLVAGEQVIRQARKLRQSIGGGLHQAGILTAMARVALFEIFGDGADGQHSVLATCHQKAAQIAELWVRSGGKLLKPAETCMVFLDLQSAGLSKPDLVSMAAEQGLRIMSERLVVHHRKYSPHSTYCCLTLTDHPRRDHQRGDPTS</sequence>
<comment type="cofactor">
    <cofactor evidence="1">
        <name>pyridoxal 5'-phosphate</name>
        <dbReference type="ChEBI" id="CHEBI:597326"/>
    </cofactor>
</comment>
<evidence type="ECO:0000256" key="4">
    <source>
        <dbReference type="ARBA" id="ARBA00023239"/>
    </source>
</evidence>
<organism evidence="7 8">
    <name type="scientific">Exophiala aquamarina CBS 119918</name>
    <dbReference type="NCBI Taxonomy" id="1182545"/>
    <lineage>
        <taxon>Eukaryota</taxon>
        <taxon>Fungi</taxon>
        <taxon>Dikarya</taxon>
        <taxon>Ascomycota</taxon>
        <taxon>Pezizomycotina</taxon>
        <taxon>Eurotiomycetes</taxon>
        <taxon>Chaetothyriomycetidae</taxon>
        <taxon>Chaetothyriales</taxon>
        <taxon>Herpotrichiellaceae</taxon>
        <taxon>Exophiala</taxon>
    </lineage>
</organism>
<feature type="modified residue" description="N6-(pyridoxal phosphate)lysine" evidence="5">
    <location>
        <position position="221"/>
    </location>
</feature>
<proteinExistence type="inferred from homology"/>
<gene>
    <name evidence="7" type="ORF">A1O9_05802</name>
</gene>
<protein>
    <submittedName>
        <fullName evidence="7">Threonine aldolase</fullName>
    </submittedName>
</protein>
<dbReference type="OrthoDB" id="10261951at2759"/>
<keyword evidence="8" id="KW-1185">Reference proteome</keyword>
<evidence type="ECO:0000313" key="8">
    <source>
        <dbReference type="Proteomes" id="UP000027920"/>
    </source>
</evidence>
<dbReference type="GO" id="GO:0006567">
    <property type="term" value="P:L-threonine catabolic process"/>
    <property type="evidence" value="ECO:0007669"/>
    <property type="project" value="TreeGrafter"/>
</dbReference>
<feature type="domain" description="Aromatic amino acid beta-eliminating lyase/threonine aldolase" evidence="6">
    <location>
        <begin position="24"/>
        <end position="316"/>
    </location>
</feature>
<dbReference type="VEuPathDB" id="FungiDB:A1O9_05802"/>
<dbReference type="PANTHER" id="PTHR48097:SF9">
    <property type="entry name" value="L-THREONINE ALDOLASE"/>
    <property type="match status" value="1"/>
</dbReference>
<evidence type="ECO:0000256" key="3">
    <source>
        <dbReference type="ARBA" id="ARBA00022898"/>
    </source>
</evidence>
<evidence type="ECO:0000259" key="6">
    <source>
        <dbReference type="Pfam" id="PF01212"/>
    </source>
</evidence>
<dbReference type="Pfam" id="PF01212">
    <property type="entry name" value="Beta_elim_lyase"/>
    <property type="match status" value="1"/>
</dbReference>
<dbReference type="InterPro" id="IPR001597">
    <property type="entry name" value="ArAA_b-elim_lyase/Thr_aldolase"/>
</dbReference>
<comment type="similarity">
    <text evidence="2">Belongs to the threonine aldolase family.</text>
</comment>
<name>A0A072PDE3_9EURO</name>
<reference evidence="7 8" key="1">
    <citation type="submission" date="2013-03" db="EMBL/GenBank/DDBJ databases">
        <title>The Genome Sequence of Exophiala aquamarina CBS 119918.</title>
        <authorList>
            <consortium name="The Broad Institute Genomics Platform"/>
            <person name="Cuomo C."/>
            <person name="de Hoog S."/>
            <person name="Gorbushina A."/>
            <person name="Walker B."/>
            <person name="Young S.K."/>
            <person name="Zeng Q."/>
            <person name="Gargeya S."/>
            <person name="Fitzgerald M."/>
            <person name="Haas B."/>
            <person name="Abouelleil A."/>
            <person name="Allen A.W."/>
            <person name="Alvarado L."/>
            <person name="Arachchi H.M."/>
            <person name="Berlin A.M."/>
            <person name="Chapman S.B."/>
            <person name="Gainer-Dewar J."/>
            <person name="Goldberg J."/>
            <person name="Griggs A."/>
            <person name="Gujja S."/>
            <person name="Hansen M."/>
            <person name="Howarth C."/>
            <person name="Imamovic A."/>
            <person name="Ireland A."/>
            <person name="Larimer J."/>
            <person name="McCowan C."/>
            <person name="Murphy C."/>
            <person name="Pearson M."/>
            <person name="Poon T.W."/>
            <person name="Priest M."/>
            <person name="Roberts A."/>
            <person name="Saif S."/>
            <person name="Shea T."/>
            <person name="Sisk P."/>
            <person name="Sykes S."/>
            <person name="Wortman J."/>
            <person name="Nusbaum C."/>
            <person name="Birren B."/>
        </authorList>
    </citation>
    <scope>NUCLEOTIDE SEQUENCE [LARGE SCALE GENOMIC DNA]</scope>
    <source>
        <strain evidence="7 8">CBS 119918</strain>
    </source>
</reference>
<dbReference type="InterPro" id="IPR023603">
    <property type="entry name" value="Low_specificity_L-TA-like"/>
</dbReference>
<dbReference type="PIRSF" id="PIRSF017617">
    <property type="entry name" value="Thr_aldolase"/>
    <property type="match status" value="1"/>
</dbReference>
<evidence type="ECO:0000256" key="5">
    <source>
        <dbReference type="PIRSR" id="PIRSR017617-1"/>
    </source>
</evidence>
<dbReference type="FunFam" id="3.40.640.10:FF:000030">
    <property type="entry name" value="Low-specificity L-threonine aldolase"/>
    <property type="match status" value="1"/>
</dbReference>
<dbReference type="GO" id="GO:0005829">
    <property type="term" value="C:cytosol"/>
    <property type="evidence" value="ECO:0007669"/>
    <property type="project" value="TreeGrafter"/>
</dbReference>
<dbReference type="SUPFAM" id="SSF53383">
    <property type="entry name" value="PLP-dependent transferases"/>
    <property type="match status" value="1"/>
</dbReference>
<dbReference type="InterPro" id="IPR015424">
    <property type="entry name" value="PyrdxlP-dep_Trfase"/>
</dbReference>
<keyword evidence="4" id="KW-0456">Lyase</keyword>
<dbReference type="Proteomes" id="UP000027920">
    <property type="component" value="Unassembled WGS sequence"/>
</dbReference>
<dbReference type="RefSeq" id="XP_013260471.1">
    <property type="nucleotide sequence ID" value="XM_013405017.1"/>
</dbReference>
<dbReference type="PANTHER" id="PTHR48097">
    <property type="entry name" value="L-THREONINE ALDOLASE-RELATED"/>
    <property type="match status" value="1"/>
</dbReference>
<dbReference type="GeneID" id="25280724"/>
<dbReference type="InterPro" id="IPR015421">
    <property type="entry name" value="PyrdxlP-dep_Trfase_major"/>
</dbReference>
<dbReference type="AlphaFoldDB" id="A0A072PDE3"/>
<dbReference type="Gene3D" id="3.40.640.10">
    <property type="entry name" value="Type I PLP-dependent aspartate aminotransferase-like (Major domain)"/>
    <property type="match status" value="1"/>
</dbReference>
<dbReference type="GO" id="GO:0006545">
    <property type="term" value="P:glycine biosynthetic process"/>
    <property type="evidence" value="ECO:0007669"/>
    <property type="project" value="TreeGrafter"/>
</dbReference>
<dbReference type="EMBL" id="AMGV01000004">
    <property type="protein sequence ID" value="KEF57881.1"/>
    <property type="molecule type" value="Genomic_DNA"/>
</dbReference>
<comment type="caution">
    <text evidence="7">The sequence shown here is derived from an EMBL/GenBank/DDBJ whole genome shotgun (WGS) entry which is preliminary data.</text>
</comment>
<keyword evidence="3" id="KW-0663">Pyridoxal phosphate</keyword>
<dbReference type="HOGENOM" id="CLU_029381_1_1_1"/>
<dbReference type="GO" id="GO:0008732">
    <property type="term" value="F:L-allo-threonine aldolase activity"/>
    <property type="evidence" value="ECO:0007669"/>
    <property type="project" value="TreeGrafter"/>
</dbReference>
<dbReference type="STRING" id="1182545.A0A072PDE3"/>
<accession>A0A072PDE3</accession>
<evidence type="ECO:0000256" key="2">
    <source>
        <dbReference type="ARBA" id="ARBA00006966"/>
    </source>
</evidence>